<accession>A0AAW0TLE5</accession>
<dbReference type="EMBL" id="JARAKH010000029">
    <property type="protein sequence ID" value="KAK8387888.1"/>
    <property type="molecule type" value="Genomic_DNA"/>
</dbReference>
<keyword evidence="12" id="KW-1185">Reference proteome</keyword>
<dbReference type="GO" id="GO:0005794">
    <property type="term" value="C:Golgi apparatus"/>
    <property type="evidence" value="ECO:0007669"/>
    <property type="project" value="UniProtKB-SubCell"/>
</dbReference>
<feature type="binding site" evidence="7">
    <location>
        <position position="200"/>
    </location>
    <ligand>
        <name>ATP</name>
        <dbReference type="ChEBI" id="CHEBI:30616"/>
    </ligand>
</feature>
<feature type="binding site" evidence="7">
    <location>
        <position position="393"/>
    </location>
    <ligand>
        <name>ATP</name>
        <dbReference type="ChEBI" id="CHEBI:30616"/>
    </ligand>
</feature>
<protein>
    <recommendedName>
        <fullName evidence="10">FAM20 C-terminal domain-containing protein</fullName>
    </recommendedName>
</protein>
<keyword evidence="7" id="KW-0547">Nucleotide-binding</keyword>
<proteinExistence type="inferred from homology"/>
<feature type="region of interest" description="Disordered" evidence="9">
    <location>
        <begin position="74"/>
        <end position="116"/>
    </location>
</feature>
<dbReference type="GO" id="GO:0005524">
    <property type="term" value="F:ATP binding"/>
    <property type="evidence" value="ECO:0007669"/>
    <property type="project" value="UniProtKB-KW"/>
</dbReference>
<evidence type="ECO:0000256" key="3">
    <source>
        <dbReference type="ARBA" id="ARBA00023034"/>
    </source>
</evidence>
<evidence type="ECO:0000256" key="2">
    <source>
        <dbReference type="ARBA" id="ARBA00006557"/>
    </source>
</evidence>
<keyword evidence="4" id="KW-1015">Disulfide bond</keyword>
<comment type="subcellular location">
    <subcellularLocation>
        <location evidence="1">Golgi apparatus</location>
    </subcellularLocation>
</comment>
<feature type="binding site" evidence="7">
    <location>
        <position position="216"/>
    </location>
    <ligand>
        <name>ATP</name>
        <dbReference type="ChEBI" id="CHEBI:30616"/>
    </ligand>
</feature>
<evidence type="ECO:0000256" key="9">
    <source>
        <dbReference type="SAM" id="MobiDB-lite"/>
    </source>
</evidence>
<reference evidence="11 12" key="1">
    <citation type="submission" date="2023-03" db="EMBL/GenBank/DDBJ databases">
        <title>High-quality genome of Scylla paramamosain provides insights in environmental adaptation.</title>
        <authorList>
            <person name="Zhang L."/>
        </authorList>
    </citation>
    <scope>NUCLEOTIDE SEQUENCE [LARGE SCALE GENOMIC DNA]</scope>
    <source>
        <strain evidence="11">LZ_2023a</strain>
        <tissue evidence="11">Muscle</tissue>
    </source>
</reference>
<name>A0AAW0TLE5_SCYPA</name>
<evidence type="ECO:0000256" key="8">
    <source>
        <dbReference type="PIRSR" id="PIRSR624869-3"/>
    </source>
</evidence>
<feature type="domain" description="FAM20 C-terminal" evidence="10">
    <location>
        <begin position="283"/>
        <end position="494"/>
    </location>
</feature>
<evidence type="ECO:0000313" key="11">
    <source>
        <dbReference type="EMBL" id="KAK8387888.1"/>
    </source>
</evidence>
<keyword evidence="8" id="KW-0479">Metal-binding</keyword>
<dbReference type="Pfam" id="PF06702">
    <property type="entry name" value="Fam20C"/>
    <property type="match status" value="1"/>
</dbReference>
<dbReference type="GO" id="GO:0046872">
    <property type="term" value="F:metal ion binding"/>
    <property type="evidence" value="ECO:0007669"/>
    <property type="project" value="UniProtKB-KW"/>
</dbReference>
<feature type="binding site" evidence="7">
    <location>
        <position position="237"/>
    </location>
    <ligand>
        <name>ATP</name>
        <dbReference type="ChEBI" id="CHEBI:30616"/>
    </ligand>
</feature>
<evidence type="ECO:0000256" key="4">
    <source>
        <dbReference type="ARBA" id="ARBA00023157"/>
    </source>
</evidence>
<feature type="binding site" evidence="7">
    <location>
        <begin position="319"/>
        <end position="322"/>
    </location>
    <ligand>
        <name>ATP</name>
        <dbReference type="ChEBI" id="CHEBI:30616"/>
    </ligand>
</feature>
<feature type="binding site" evidence="7">
    <location>
        <position position="408"/>
    </location>
    <ligand>
        <name>ATP</name>
        <dbReference type="ChEBI" id="CHEBI:30616"/>
    </ligand>
</feature>
<keyword evidence="5" id="KW-0325">Glycoprotein</keyword>
<dbReference type="PANTHER" id="PTHR12450:SF22">
    <property type="entry name" value="EXTRACELLULAR SERINE_THREONINE PROTEIN CG31145"/>
    <property type="match status" value="1"/>
</dbReference>
<keyword evidence="8" id="KW-0464">Manganese</keyword>
<evidence type="ECO:0000256" key="6">
    <source>
        <dbReference type="PIRSR" id="PIRSR624869-1"/>
    </source>
</evidence>
<evidence type="ECO:0000256" key="1">
    <source>
        <dbReference type="ARBA" id="ARBA00004555"/>
    </source>
</evidence>
<keyword evidence="3" id="KW-0333">Golgi apparatus</keyword>
<dbReference type="CDD" id="cd10314">
    <property type="entry name" value="FAM20_C"/>
    <property type="match status" value="1"/>
</dbReference>
<evidence type="ECO:0000313" key="12">
    <source>
        <dbReference type="Proteomes" id="UP001487740"/>
    </source>
</evidence>
<feature type="binding site" evidence="8">
    <location>
        <position position="408"/>
    </location>
    <ligand>
        <name>Mn(2+)</name>
        <dbReference type="ChEBI" id="CHEBI:29035"/>
    </ligand>
</feature>
<sequence length="506" mass="57650">MKLKERVLIAVMTGLVLLTVVLVLDVEMHITNPGHPQPPAHARVQYAFRQRHLQKTSNGSREALLAAASSGQLNAINDDPAQPPPAEGDAFLGVGVSGGREEAKPTPTSPPDPYTDLQKLVFKVENLSKKNRRRRKHWNPTLGELLGLDLRENATLWDNFHLSISRDELYPAEDPTVGRLLQHVVGMPIAHISQKEGGTQIKLIIEFADGGHALFKPMRFPREQETLKNHFYFTDFERHNAEIAAYHLDKLLGFRRAVPTVGRNVNITRELYALAQGDLLKTFFISPDNNLCFHGKCSYYCDTAHAICGSPDMIEGSFAIFLPGKEAAPRKVWRHPWRRGYHKRRKAQWEVDDEYCELVKEVHPYNEGRRLLDLMDMAVLDFLMGNMDRHHYETFKMFGNYSAPLHLDHGRGFGKAFHDEISILAPIYQCCLIRHSTLTTLLRFQNGPQRLSDAMRVSMGADPLNPILWEPHMRALDRRVNIILQIVRECINKAVDPLHVVINDFH</sequence>
<organism evidence="11 12">
    <name type="scientific">Scylla paramamosain</name>
    <name type="common">Mud crab</name>
    <dbReference type="NCBI Taxonomy" id="85552"/>
    <lineage>
        <taxon>Eukaryota</taxon>
        <taxon>Metazoa</taxon>
        <taxon>Ecdysozoa</taxon>
        <taxon>Arthropoda</taxon>
        <taxon>Crustacea</taxon>
        <taxon>Multicrustacea</taxon>
        <taxon>Malacostraca</taxon>
        <taxon>Eumalacostraca</taxon>
        <taxon>Eucarida</taxon>
        <taxon>Decapoda</taxon>
        <taxon>Pleocyemata</taxon>
        <taxon>Brachyura</taxon>
        <taxon>Eubrachyura</taxon>
        <taxon>Portunoidea</taxon>
        <taxon>Portunidae</taxon>
        <taxon>Portuninae</taxon>
        <taxon>Scylla</taxon>
    </lineage>
</organism>
<comment type="cofactor">
    <cofactor evidence="8">
        <name>Mn(2+)</name>
        <dbReference type="ChEBI" id="CHEBI:29035"/>
    </cofactor>
</comment>
<evidence type="ECO:0000256" key="5">
    <source>
        <dbReference type="ARBA" id="ARBA00023180"/>
    </source>
</evidence>
<evidence type="ECO:0000256" key="7">
    <source>
        <dbReference type="PIRSR" id="PIRSR624869-2"/>
    </source>
</evidence>
<dbReference type="InterPro" id="IPR009581">
    <property type="entry name" value="FAM20_C"/>
</dbReference>
<dbReference type="PANTHER" id="PTHR12450">
    <property type="entry name" value="DENTIN MATRIX PROTEIN 4 PROTEIN FAM20"/>
    <property type="match status" value="1"/>
</dbReference>
<feature type="active site" evidence="6">
    <location>
        <position position="388"/>
    </location>
</feature>
<gene>
    <name evidence="11" type="ORF">O3P69_020065</name>
</gene>
<dbReference type="AlphaFoldDB" id="A0AAW0TLE5"/>
<comment type="similarity">
    <text evidence="2">Belongs to the FAM20 family.</text>
</comment>
<evidence type="ECO:0000259" key="10">
    <source>
        <dbReference type="Pfam" id="PF06702"/>
    </source>
</evidence>
<dbReference type="InterPro" id="IPR024869">
    <property type="entry name" value="FAM20"/>
</dbReference>
<comment type="caution">
    <text evidence="11">The sequence shown here is derived from an EMBL/GenBank/DDBJ whole genome shotgun (WGS) entry which is preliminary data.</text>
</comment>
<keyword evidence="7" id="KW-0067">ATP-binding</keyword>
<dbReference type="Proteomes" id="UP001487740">
    <property type="component" value="Unassembled WGS sequence"/>
</dbReference>
<feature type="binding site" evidence="8">
    <location>
        <position position="237"/>
    </location>
    <ligand>
        <name>Mn(2+)</name>
        <dbReference type="ChEBI" id="CHEBI:29035"/>
    </ligand>
</feature>
<dbReference type="GO" id="GO:0004674">
    <property type="term" value="F:protein serine/threonine kinase activity"/>
    <property type="evidence" value="ECO:0007669"/>
    <property type="project" value="TreeGrafter"/>
</dbReference>